<dbReference type="AlphaFoldDB" id="D3FSZ0"/>
<accession>D3FSZ0</accession>
<proteinExistence type="predicted"/>
<evidence type="ECO:0000313" key="2">
    <source>
        <dbReference type="Proteomes" id="UP000001544"/>
    </source>
</evidence>
<dbReference type="HOGENOM" id="CLU_3004615_0_0_9"/>
<keyword evidence="2" id="KW-1185">Reference proteome</keyword>
<evidence type="ECO:0000313" key="1">
    <source>
        <dbReference type="EMBL" id="ADC51855.1"/>
    </source>
</evidence>
<dbReference type="EMBL" id="CP001878">
    <property type="protein sequence ID" value="ADC51855.1"/>
    <property type="molecule type" value="Genomic_DNA"/>
</dbReference>
<name>D3FSZ0_ALKPO</name>
<dbReference type="KEGG" id="bpf:BpOF4_19080"/>
<dbReference type="Proteomes" id="UP000001544">
    <property type="component" value="Chromosome"/>
</dbReference>
<protein>
    <submittedName>
        <fullName evidence="1">Uncharacterized protein</fullName>
    </submittedName>
</protein>
<sequence length="56" mass="6692">MLLVEYIVVKKNEIHKEMIKMSYKKRIVQYAYLLTKMGALSEAQKSQLLNDFKQKK</sequence>
<reference evidence="1 2" key="1">
    <citation type="journal article" date="2011" name="Environ. Microbiol.">
        <title>Genome of alkaliphilic Bacillus pseudofirmus OF4 reveals adaptations that support the ability to grow in an external pH range from 7.5 to 11.4.</title>
        <authorList>
            <person name="Janto B."/>
            <person name="Ahmed A."/>
            <person name="Ito M."/>
            <person name="Liu J."/>
            <person name="Hicks D.B."/>
            <person name="Pagni S."/>
            <person name="Fackelmayer O.J."/>
            <person name="Smith T.A."/>
            <person name="Earl J."/>
            <person name="Elbourne L.D."/>
            <person name="Hassan K."/>
            <person name="Paulsen I.T."/>
            <person name="Kolsto A.B."/>
            <person name="Tourasse N.J."/>
            <person name="Ehrlich G.D."/>
            <person name="Boissy R."/>
            <person name="Ivey D.M."/>
            <person name="Li G."/>
            <person name="Xue Y."/>
            <person name="Ma Y."/>
            <person name="Hu F.Z."/>
            <person name="Krulwich T.A."/>
        </authorList>
    </citation>
    <scope>NUCLEOTIDE SEQUENCE [LARGE SCALE GENOMIC DNA]</scope>
    <source>
        <strain evidence="2">ATCC BAA-2126 / JCM 17055 / OF4</strain>
    </source>
</reference>
<organism evidence="1 2">
    <name type="scientific">Alkalihalophilus pseudofirmus (strain ATCC BAA-2126 / JCM 17055 / OF4)</name>
    <name type="common">Bacillus pseudofirmus</name>
    <dbReference type="NCBI Taxonomy" id="398511"/>
    <lineage>
        <taxon>Bacteria</taxon>
        <taxon>Bacillati</taxon>
        <taxon>Bacillota</taxon>
        <taxon>Bacilli</taxon>
        <taxon>Bacillales</taxon>
        <taxon>Bacillaceae</taxon>
        <taxon>Alkalihalophilus</taxon>
    </lineage>
</organism>
<gene>
    <name evidence="1" type="ordered locus">BpOF4_19080</name>
</gene>